<dbReference type="Gene3D" id="3.40.1190.10">
    <property type="entry name" value="Mur-like, catalytic domain"/>
    <property type="match status" value="1"/>
</dbReference>
<comment type="function">
    <text evidence="1 19 20">Cell wall formation. Catalyzes the addition of glutamate to the nucleotide precursor UDP-N-acetylmuramoyl-L-alanine (UMA).</text>
</comment>
<dbReference type="InterPro" id="IPR036615">
    <property type="entry name" value="Mur_ligase_C_dom_sf"/>
</dbReference>
<dbReference type="GO" id="GO:0008360">
    <property type="term" value="P:regulation of cell shape"/>
    <property type="evidence" value="ECO:0007669"/>
    <property type="project" value="UniProtKB-KW"/>
</dbReference>
<dbReference type="InterPro" id="IPR013221">
    <property type="entry name" value="Mur_ligase_cen"/>
</dbReference>
<dbReference type="SUPFAM" id="SSF53244">
    <property type="entry name" value="MurD-like peptide ligases, peptide-binding domain"/>
    <property type="match status" value="1"/>
</dbReference>
<dbReference type="InterPro" id="IPR036565">
    <property type="entry name" value="Mur-like_cat_sf"/>
</dbReference>
<dbReference type="SUPFAM" id="SSF51984">
    <property type="entry name" value="MurCD N-terminal domain"/>
    <property type="match status" value="1"/>
</dbReference>
<dbReference type="NCBIfam" id="TIGR01087">
    <property type="entry name" value="murD"/>
    <property type="match status" value="1"/>
</dbReference>
<dbReference type="Pfam" id="PF21799">
    <property type="entry name" value="MurD-like_N"/>
    <property type="match status" value="1"/>
</dbReference>
<dbReference type="InterPro" id="IPR018109">
    <property type="entry name" value="Folylpolyglutamate_synth_CS"/>
</dbReference>
<accession>A0A8J6HZJ3</accession>
<evidence type="ECO:0000256" key="6">
    <source>
        <dbReference type="ARBA" id="ARBA00015655"/>
    </source>
</evidence>
<dbReference type="Pfam" id="PF02875">
    <property type="entry name" value="Mur_ligase_C"/>
    <property type="match status" value="1"/>
</dbReference>
<evidence type="ECO:0000256" key="7">
    <source>
        <dbReference type="ARBA" id="ARBA00022490"/>
    </source>
</evidence>
<dbReference type="HAMAP" id="MF_00639">
    <property type="entry name" value="MurD"/>
    <property type="match status" value="1"/>
</dbReference>
<feature type="domain" description="Mur ligase C-terminal" evidence="21">
    <location>
        <begin position="327"/>
        <end position="448"/>
    </location>
</feature>
<keyword evidence="15 19" id="KW-0961">Cell wall biogenesis/degradation</keyword>
<dbReference type="RefSeq" id="WP_181339261.1">
    <property type="nucleotide sequence ID" value="NZ_JAAKDE010000008.1"/>
</dbReference>
<evidence type="ECO:0000256" key="19">
    <source>
        <dbReference type="HAMAP-Rule" id="MF_00639"/>
    </source>
</evidence>
<dbReference type="UniPathway" id="UPA00219"/>
<dbReference type="Gene3D" id="3.40.50.720">
    <property type="entry name" value="NAD(P)-binding Rossmann-like Domain"/>
    <property type="match status" value="1"/>
</dbReference>
<dbReference type="Gene3D" id="3.90.190.20">
    <property type="entry name" value="Mur ligase, C-terminal domain"/>
    <property type="match status" value="1"/>
</dbReference>
<evidence type="ECO:0000313" key="24">
    <source>
        <dbReference type="Proteomes" id="UP000657177"/>
    </source>
</evidence>
<reference evidence="23" key="1">
    <citation type="submission" date="2020-06" db="EMBL/GenBank/DDBJ databases">
        <title>Novel chitinolytic bacterium.</title>
        <authorList>
            <person name="Ungkulpasvich U."/>
            <person name="Kosugi A."/>
            <person name="Uke A."/>
        </authorList>
    </citation>
    <scope>NUCLEOTIDE SEQUENCE</scope>
    <source>
        <strain evidence="23">UUS1-1</strain>
    </source>
</reference>
<evidence type="ECO:0000256" key="2">
    <source>
        <dbReference type="ARBA" id="ARBA00004496"/>
    </source>
</evidence>
<evidence type="ECO:0000256" key="5">
    <source>
        <dbReference type="ARBA" id="ARBA00012212"/>
    </source>
</evidence>
<dbReference type="SUPFAM" id="SSF53623">
    <property type="entry name" value="MurD-like peptide ligases, catalytic domain"/>
    <property type="match status" value="1"/>
</dbReference>
<keyword evidence="10 19" id="KW-0547">Nucleotide-binding</keyword>
<evidence type="ECO:0000256" key="11">
    <source>
        <dbReference type="ARBA" id="ARBA00022840"/>
    </source>
</evidence>
<comment type="pathway">
    <text evidence="3 19 20">Cell wall biogenesis; peptidoglycan biosynthesis.</text>
</comment>
<dbReference type="InterPro" id="IPR005762">
    <property type="entry name" value="MurD"/>
</dbReference>
<dbReference type="InterPro" id="IPR004101">
    <property type="entry name" value="Mur_ligase_C"/>
</dbReference>
<dbReference type="AlphaFoldDB" id="A0A8J6HZJ3"/>
<dbReference type="Pfam" id="PF08245">
    <property type="entry name" value="Mur_ligase_M"/>
    <property type="match status" value="1"/>
</dbReference>
<dbReference type="GO" id="GO:0005737">
    <property type="term" value="C:cytoplasm"/>
    <property type="evidence" value="ECO:0007669"/>
    <property type="project" value="UniProtKB-SubCell"/>
</dbReference>
<evidence type="ECO:0000259" key="22">
    <source>
        <dbReference type="Pfam" id="PF08245"/>
    </source>
</evidence>
<dbReference type="GO" id="GO:0009252">
    <property type="term" value="P:peptidoglycan biosynthetic process"/>
    <property type="evidence" value="ECO:0007669"/>
    <property type="project" value="UniProtKB-UniRule"/>
</dbReference>
<proteinExistence type="inferred from homology"/>
<evidence type="ECO:0000259" key="21">
    <source>
        <dbReference type="Pfam" id="PF02875"/>
    </source>
</evidence>
<dbReference type="PANTHER" id="PTHR43692">
    <property type="entry name" value="UDP-N-ACETYLMURAMOYLALANINE--D-GLUTAMATE LIGASE"/>
    <property type="match status" value="1"/>
</dbReference>
<dbReference type="GO" id="GO:0008764">
    <property type="term" value="F:UDP-N-acetylmuramoylalanine-D-glutamate ligase activity"/>
    <property type="evidence" value="ECO:0007669"/>
    <property type="project" value="UniProtKB-UniRule"/>
</dbReference>
<dbReference type="PROSITE" id="PS01011">
    <property type="entry name" value="FOLYLPOLYGLU_SYNT_1"/>
    <property type="match status" value="1"/>
</dbReference>
<dbReference type="GO" id="GO:0004326">
    <property type="term" value="F:tetrahydrofolylpolyglutamate synthase activity"/>
    <property type="evidence" value="ECO:0007669"/>
    <property type="project" value="InterPro"/>
</dbReference>
<comment type="caution">
    <text evidence="23">The sequence shown here is derived from an EMBL/GenBank/DDBJ whole genome shotgun (WGS) entry which is preliminary data.</text>
</comment>
<keyword evidence="12 19" id="KW-0133">Cell shape</keyword>
<evidence type="ECO:0000256" key="16">
    <source>
        <dbReference type="ARBA" id="ARBA00030398"/>
    </source>
</evidence>
<evidence type="ECO:0000256" key="8">
    <source>
        <dbReference type="ARBA" id="ARBA00022598"/>
    </source>
</evidence>
<sequence>MKLKKKVAVLGLGIENLALTEYLLQKGEHVTVCDRRTPEQLGERYTTLQKLGVDFRLGPSYLERLEDFQVLYRSPGLPLFQPELVAAKRQGVEITSAIRLFVSLCPCPIVGVTGTKGKGTTSALIHRMLAASQRRRGAQSFLGGNIGIAPFSFLPHLSPDDVVVLELSSFQLEDMEESVPIAVVTNITEDHLTAADPYNPNYHRSREAYVQAKTNLFRHQDASGVTILNHDDPTSRGLQELVPGKLLLYGSRAQALGAWYEQAPGGQYKIFWNLDGKPEELIGSDRIRLRGEHNLLNIAAAALAAAQAGADRDSIVEAISTYNGLEHRLEYVATVEGVQYFDDSFATAPEPTIVALRAFKEPIVLIAGGVDKGADYRPLAEEIIAGSVKAVVLIGKMAPVLKELIIRVGTEKGKVPFLAEGGNDMASIMAVTKEIAQPGDVVLLSPACASFDLFKNYKERGDLFKQAVLALAAK</sequence>
<evidence type="ECO:0000256" key="15">
    <source>
        <dbReference type="ARBA" id="ARBA00023316"/>
    </source>
</evidence>
<evidence type="ECO:0000256" key="3">
    <source>
        <dbReference type="ARBA" id="ARBA00004752"/>
    </source>
</evidence>
<comment type="catalytic activity">
    <reaction evidence="18 19 20">
        <text>UDP-N-acetyl-alpha-D-muramoyl-L-alanine + D-glutamate + ATP = UDP-N-acetyl-alpha-D-muramoyl-L-alanyl-D-glutamate + ADP + phosphate + H(+)</text>
        <dbReference type="Rhea" id="RHEA:16429"/>
        <dbReference type="ChEBI" id="CHEBI:15378"/>
        <dbReference type="ChEBI" id="CHEBI:29986"/>
        <dbReference type="ChEBI" id="CHEBI:30616"/>
        <dbReference type="ChEBI" id="CHEBI:43474"/>
        <dbReference type="ChEBI" id="CHEBI:83898"/>
        <dbReference type="ChEBI" id="CHEBI:83900"/>
        <dbReference type="ChEBI" id="CHEBI:456216"/>
        <dbReference type="EC" id="6.3.2.9"/>
    </reaction>
</comment>
<evidence type="ECO:0000256" key="13">
    <source>
        <dbReference type="ARBA" id="ARBA00022984"/>
    </source>
</evidence>
<keyword evidence="11 19" id="KW-0067">ATP-binding</keyword>
<evidence type="ECO:0000256" key="1">
    <source>
        <dbReference type="ARBA" id="ARBA00002734"/>
    </source>
</evidence>
<dbReference type="GO" id="GO:0005524">
    <property type="term" value="F:ATP binding"/>
    <property type="evidence" value="ECO:0007669"/>
    <property type="project" value="UniProtKB-UniRule"/>
</dbReference>
<organism evidence="23 24">
    <name type="scientific">Capillibacterium thermochitinicola</name>
    <dbReference type="NCBI Taxonomy" id="2699427"/>
    <lineage>
        <taxon>Bacteria</taxon>
        <taxon>Bacillati</taxon>
        <taxon>Bacillota</taxon>
        <taxon>Capillibacterium</taxon>
    </lineage>
</organism>
<comment type="subcellular location">
    <subcellularLocation>
        <location evidence="2 19 20">Cytoplasm</location>
    </subcellularLocation>
</comment>
<dbReference type="EMBL" id="JAAKDE010000008">
    <property type="protein sequence ID" value="MBA2132810.1"/>
    <property type="molecule type" value="Genomic_DNA"/>
</dbReference>
<protein>
    <recommendedName>
        <fullName evidence="6 19">UDP-N-acetylmuramoylalanine--D-glutamate ligase</fullName>
        <ecNumber evidence="5 19">6.3.2.9</ecNumber>
    </recommendedName>
    <alternativeName>
        <fullName evidence="17 19">D-glutamic acid-adding enzyme</fullName>
    </alternativeName>
    <alternativeName>
        <fullName evidence="16 19">UDP-N-acetylmuramoyl-L-alanyl-D-glutamate synthetase</fullName>
    </alternativeName>
</protein>
<keyword evidence="13 19" id="KW-0573">Peptidoglycan synthesis</keyword>
<evidence type="ECO:0000256" key="10">
    <source>
        <dbReference type="ARBA" id="ARBA00022741"/>
    </source>
</evidence>
<dbReference type="Proteomes" id="UP000657177">
    <property type="component" value="Unassembled WGS sequence"/>
</dbReference>
<dbReference type="PANTHER" id="PTHR43692:SF1">
    <property type="entry name" value="UDP-N-ACETYLMURAMOYLALANINE--D-GLUTAMATE LIGASE"/>
    <property type="match status" value="1"/>
</dbReference>
<evidence type="ECO:0000256" key="9">
    <source>
        <dbReference type="ARBA" id="ARBA00022618"/>
    </source>
</evidence>
<name>A0A8J6HZJ3_9FIRM</name>
<keyword evidence="14 19" id="KW-0131">Cell cycle</keyword>
<keyword evidence="9 19" id="KW-0132">Cell division</keyword>
<feature type="binding site" evidence="19">
    <location>
        <begin position="114"/>
        <end position="120"/>
    </location>
    <ligand>
        <name>ATP</name>
        <dbReference type="ChEBI" id="CHEBI:30616"/>
    </ligand>
</feature>
<keyword evidence="7 19" id="KW-0963">Cytoplasm</keyword>
<dbReference type="GO" id="GO:0051301">
    <property type="term" value="P:cell division"/>
    <property type="evidence" value="ECO:0007669"/>
    <property type="project" value="UniProtKB-KW"/>
</dbReference>
<evidence type="ECO:0000256" key="12">
    <source>
        <dbReference type="ARBA" id="ARBA00022960"/>
    </source>
</evidence>
<keyword evidence="24" id="KW-1185">Reference proteome</keyword>
<evidence type="ECO:0000256" key="18">
    <source>
        <dbReference type="ARBA" id="ARBA00047632"/>
    </source>
</evidence>
<evidence type="ECO:0000256" key="4">
    <source>
        <dbReference type="ARBA" id="ARBA00010416"/>
    </source>
</evidence>
<feature type="domain" description="Mur ligase central" evidence="22">
    <location>
        <begin position="112"/>
        <end position="305"/>
    </location>
</feature>
<comment type="similarity">
    <text evidence="4 19">Belongs to the MurCDEF family.</text>
</comment>
<dbReference type="GO" id="GO:0071555">
    <property type="term" value="P:cell wall organization"/>
    <property type="evidence" value="ECO:0007669"/>
    <property type="project" value="UniProtKB-KW"/>
</dbReference>
<gene>
    <name evidence="19 23" type="primary">murD</name>
    <name evidence="23" type="ORF">G5B42_04530</name>
</gene>
<keyword evidence="8 19" id="KW-0436">Ligase</keyword>
<evidence type="ECO:0000256" key="17">
    <source>
        <dbReference type="ARBA" id="ARBA00032324"/>
    </source>
</evidence>
<evidence type="ECO:0000256" key="14">
    <source>
        <dbReference type="ARBA" id="ARBA00023306"/>
    </source>
</evidence>
<dbReference type="EC" id="6.3.2.9" evidence="5 19"/>
<evidence type="ECO:0000313" key="23">
    <source>
        <dbReference type="EMBL" id="MBA2132810.1"/>
    </source>
</evidence>
<evidence type="ECO:0000256" key="20">
    <source>
        <dbReference type="RuleBase" id="RU003664"/>
    </source>
</evidence>